<gene>
    <name evidence="5" type="ORF">C4900_08715</name>
</gene>
<dbReference type="Gene3D" id="1.10.10.10">
    <property type="entry name" value="Winged helix-like DNA-binding domain superfamily/Winged helix DNA-binding domain"/>
    <property type="match status" value="1"/>
</dbReference>
<protein>
    <submittedName>
        <fullName evidence="5">LysR family transcriptional regulator</fullName>
    </submittedName>
</protein>
<dbReference type="SUPFAM" id="SSF53850">
    <property type="entry name" value="Periplasmic binding protein-like II"/>
    <property type="match status" value="1"/>
</dbReference>
<dbReference type="PROSITE" id="PS50931">
    <property type="entry name" value="HTH_LYSR"/>
    <property type="match status" value="1"/>
</dbReference>
<dbReference type="AlphaFoldDB" id="A0A1C2G4A9"/>
<dbReference type="Pfam" id="PF00126">
    <property type="entry name" value="HTH_1"/>
    <property type="match status" value="1"/>
</dbReference>
<dbReference type="GO" id="GO:0003700">
    <property type="term" value="F:DNA-binding transcription factor activity"/>
    <property type="evidence" value="ECO:0007669"/>
    <property type="project" value="InterPro"/>
</dbReference>
<accession>A0A1C2G4A9</accession>
<comment type="similarity">
    <text evidence="1">Belongs to the LysR transcriptional regulatory family.</text>
</comment>
<dbReference type="InterPro" id="IPR000847">
    <property type="entry name" value="LysR_HTH_N"/>
</dbReference>
<comment type="caution">
    <text evidence="5">The sequence shown here is derived from an EMBL/GenBank/DDBJ whole genome shotgun (WGS) entry which is preliminary data.</text>
</comment>
<dbReference type="RefSeq" id="WP_065968871.1">
    <property type="nucleotide sequence ID" value="NZ_CP080624.1"/>
</dbReference>
<dbReference type="SUPFAM" id="SSF46785">
    <property type="entry name" value="Winged helix' DNA-binding domain"/>
    <property type="match status" value="1"/>
</dbReference>
<dbReference type="Gene3D" id="3.40.190.290">
    <property type="match status" value="1"/>
</dbReference>
<evidence type="ECO:0000256" key="4">
    <source>
        <dbReference type="ARBA" id="ARBA00023163"/>
    </source>
</evidence>
<evidence type="ECO:0000313" key="5">
    <source>
        <dbReference type="EMBL" id="RCN55964.1"/>
    </source>
</evidence>
<dbReference type="EMBL" id="PSYR01000002">
    <property type="protein sequence ID" value="RCN55964.1"/>
    <property type="molecule type" value="Genomic_DNA"/>
</dbReference>
<dbReference type="CDD" id="cd05466">
    <property type="entry name" value="PBP2_LTTR_substrate"/>
    <property type="match status" value="1"/>
</dbReference>
<organism evidence="5 6">
    <name type="scientific">Acidiferrobacter thiooxydans</name>
    <dbReference type="NCBI Taxonomy" id="163359"/>
    <lineage>
        <taxon>Bacteria</taxon>
        <taxon>Pseudomonadati</taxon>
        <taxon>Pseudomonadota</taxon>
        <taxon>Gammaproteobacteria</taxon>
        <taxon>Acidiferrobacterales</taxon>
        <taxon>Acidiferrobacteraceae</taxon>
        <taxon>Acidiferrobacter</taxon>
    </lineage>
</organism>
<dbReference type="InterPro" id="IPR005119">
    <property type="entry name" value="LysR_subst-bd"/>
</dbReference>
<dbReference type="PANTHER" id="PTHR30126">
    <property type="entry name" value="HTH-TYPE TRANSCRIPTIONAL REGULATOR"/>
    <property type="match status" value="1"/>
</dbReference>
<dbReference type="GO" id="GO:0000976">
    <property type="term" value="F:transcription cis-regulatory region binding"/>
    <property type="evidence" value="ECO:0007669"/>
    <property type="project" value="TreeGrafter"/>
</dbReference>
<evidence type="ECO:0000256" key="2">
    <source>
        <dbReference type="ARBA" id="ARBA00023015"/>
    </source>
</evidence>
<proteinExistence type="inferred from homology"/>
<dbReference type="PANTHER" id="PTHR30126:SF39">
    <property type="entry name" value="HTH-TYPE TRANSCRIPTIONAL REGULATOR CYSL"/>
    <property type="match status" value="1"/>
</dbReference>
<keyword evidence="4" id="KW-0804">Transcription</keyword>
<keyword evidence="3" id="KW-0238">DNA-binding</keyword>
<dbReference type="Pfam" id="PF03466">
    <property type="entry name" value="LysR_substrate"/>
    <property type="match status" value="1"/>
</dbReference>
<keyword evidence="6" id="KW-1185">Reference proteome</keyword>
<dbReference type="OrthoDB" id="5289754at2"/>
<dbReference type="STRING" id="163359.A9R16_07245"/>
<name>A0A1C2G4A9_9GAMM</name>
<evidence type="ECO:0000313" key="6">
    <source>
        <dbReference type="Proteomes" id="UP000253250"/>
    </source>
</evidence>
<dbReference type="InterPro" id="IPR036388">
    <property type="entry name" value="WH-like_DNA-bd_sf"/>
</dbReference>
<keyword evidence="2" id="KW-0805">Transcription regulation</keyword>
<dbReference type="InterPro" id="IPR036390">
    <property type="entry name" value="WH_DNA-bd_sf"/>
</dbReference>
<reference evidence="5 6" key="1">
    <citation type="submission" date="2018-02" db="EMBL/GenBank/DDBJ databases">
        <title>Insights into the biology of acidophilic members of the Acidiferrobacteraceae family derived from comparative genomic analyses.</title>
        <authorList>
            <person name="Issotta F."/>
            <person name="Thyssen C."/>
            <person name="Mena C."/>
            <person name="Moya A."/>
            <person name="Bellenberg S."/>
            <person name="Sproer C."/>
            <person name="Covarrubias P.C."/>
            <person name="Sand W."/>
            <person name="Quatrini R."/>
            <person name="Vera M."/>
        </authorList>
    </citation>
    <scope>NUCLEOTIDE SEQUENCE [LARGE SCALE GENOMIC DNA]</scope>
    <source>
        <strain evidence="6">m-1</strain>
    </source>
</reference>
<dbReference type="Proteomes" id="UP000253250">
    <property type="component" value="Unassembled WGS sequence"/>
</dbReference>
<sequence>MDIDADQLLTFLVVAEQGSLTAAGHILHRGQPAISERLQKLSAQVGEPLYRREGRGIRLTPAGKALLEPSRKVRAALDDAAQTIVRRRRLQGAALRIAATPTLAHYFLPRRVAAFQRRHSDVLVHLKGSITDGRQTAYGDWDLLFLEGHLDRRHLPPHYIVRSWHKESIACVVAPGHPLLGATRVTWSDVLRYPMIWRDDGPGVRETLVAELAAHGLDAPFRLEVGSVDAVIAAVMAGTGIGFVAQSIVAQRPDWPIEVLTLPDRAALHWTLYVAAPEAPYQSPAVRSFLALLLADVTPDNTP</sequence>
<evidence type="ECO:0000256" key="1">
    <source>
        <dbReference type="ARBA" id="ARBA00009437"/>
    </source>
</evidence>
<evidence type="ECO:0000256" key="3">
    <source>
        <dbReference type="ARBA" id="ARBA00023125"/>
    </source>
</evidence>